<evidence type="ECO:0000256" key="8">
    <source>
        <dbReference type="ARBA" id="ARBA00023315"/>
    </source>
</evidence>
<dbReference type="InterPro" id="IPR042122">
    <property type="entry name" value="Ser_AcTrfase_N_sf"/>
</dbReference>
<dbReference type="InterPro" id="IPR045304">
    <property type="entry name" value="LbH_SAT"/>
</dbReference>
<dbReference type="InterPro" id="IPR005881">
    <property type="entry name" value="Ser_O-AcTrfase"/>
</dbReference>
<dbReference type="Proteomes" id="UP000221369">
    <property type="component" value="Unassembled WGS sequence"/>
</dbReference>
<keyword evidence="12" id="KW-1185">Reference proteome</keyword>
<evidence type="ECO:0000313" key="12">
    <source>
        <dbReference type="Proteomes" id="UP000221369"/>
    </source>
</evidence>
<dbReference type="AlphaFoldDB" id="A0A2A9DWE9"/>
<dbReference type="NCBIfam" id="NF041874">
    <property type="entry name" value="EPS_EpsC"/>
    <property type="match status" value="1"/>
</dbReference>
<evidence type="ECO:0000256" key="9">
    <source>
        <dbReference type="ARBA" id="ARBA00049486"/>
    </source>
</evidence>
<evidence type="ECO:0000256" key="10">
    <source>
        <dbReference type="PIRNR" id="PIRNR000441"/>
    </source>
</evidence>
<keyword evidence="7" id="KW-0198">Cysteine biosynthesis</keyword>
<dbReference type="OrthoDB" id="9801456at2"/>
<dbReference type="InterPro" id="IPR001451">
    <property type="entry name" value="Hexapep"/>
</dbReference>
<evidence type="ECO:0000256" key="7">
    <source>
        <dbReference type="ARBA" id="ARBA00023192"/>
    </source>
</evidence>
<dbReference type="InterPro" id="IPR053376">
    <property type="entry name" value="Serine_acetyltransferase"/>
</dbReference>
<dbReference type="SUPFAM" id="SSF51161">
    <property type="entry name" value="Trimeric LpxA-like enzymes"/>
    <property type="match status" value="1"/>
</dbReference>
<evidence type="ECO:0000256" key="1">
    <source>
        <dbReference type="ARBA" id="ARBA00004876"/>
    </source>
</evidence>
<evidence type="ECO:0000313" key="11">
    <source>
        <dbReference type="EMBL" id="PFG30923.1"/>
    </source>
</evidence>
<dbReference type="PANTHER" id="PTHR42811">
    <property type="entry name" value="SERINE ACETYLTRANSFERASE"/>
    <property type="match status" value="1"/>
</dbReference>
<comment type="caution">
    <text evidence="11">The sequence shown here is derived from an EMBL/GenBank/DDBJ whole genome shotgun (WGS) entry which is preliminary data.</text>
</comment>
<comment type="catalytic activity">
    <reaction evidence="9 10">
        <text>L-serine + acetyl-CoA = O-acetyl-L-serine + CoA</text>
        <dbReference type="Rhea" id="RHEA:24560"/>
        <dbReference type="ChEBI" id="CHEBI:33384"/>
        <dbReference type="ChEBI" id="CHEBI:57287"/>
        <dbReference type="ChEBI" id="CHEBI:57288"/>
        <dbReference type="ChEBI" id="CHEBI:58340"/>
        <dbReference type="EC" id="2.3.1.30"/>
    </reaction>
</comment>
<dbReference type="EMBL" id="PDJE01000001">
    <property type="protein sequence ID" value="PFG30923.1"/>
    <property type="molecule type" value="Genomic_DNA"/>
</dbReference>
<dbReference type="Gene3D" id="1.10.3130.10">
    <property type="entry name" value="serine acetyltransferase, domain 1"/>
    <property type="match status" value="1"/>
</dbReference>
<keyword evidence="5" id="KW-0028">Amino-acid biosynthesis</keyword>
<evidence type="ECO:0000256" key="2">
    <source>
        <dbReference type="ARBA" id="ARBA00007274"/>
    </source>
</evidence>
<dbReference type="GO" id="GO:0009001">
    <property type="term" value="F:serine O-acetyltransferase activity"/>
    <property type="evidence" value="ECO:0007669"/>
    <property type="project" value="UniProtKB-EC"/>
</dbReference>
<dbReference type="CDD" id="cd03354">
    <property type="entry name" value="LbH_SAT"/>
    <property type="match status" value="1"/>
</dbReference>
<protein>
    <recommendedName>
        <fullName evidence="4 10">Serine acetyltransferase</fullName>
        <ecNumber evidence="3 10">2.3.1.30</ecNumber>
    </recommendedName>
</protein>
<evidence type="ECO:0000256" key="5">
    <source>
        <dbReference type="ARBA" id="ARBA00022605"/>
    </source>
</evidence>
<organism evidence="11 12">
    <name type="scientific">Paramicrobacterium agarici</name>
    <dbReference type="NCBI Taxonomy" id="630514"/>
    <lineage>
        <taxon>Bacteria</taxon>
        <taxon>Bacillati</taxon>
        <taxon>Actinomycetota</taxon>
        <taxon>Actinomycetes</taxon>
        <taxon>Micrococcales</taxon>
        <taxon>Microbacteriaceae</taxon>
        <taxon>Paramicrobacterium</taxon>
    </lineage>
</organism>
<comment type="pathway">
    <text evidence="1">Amino-acid biosynthesis; L-cysteine biosynthesis; L-cysteine from L-serine: step 1/2.</text>
</comment>
<dbReference type="NCBIfam" id="TIGR01172">
    <property type="entry name" value="cysE"/>
    <property type="match status" value="1"/>
</dbReference>
<dbReference type="PIRSF" id="PIRSF000441">
    <property type="entry name" value="CysE"/>
    <property type="match status" value="1"/>
</dbReference>
<evidence type="ECO:0000256" key="6">
    <source>
        <dbReference type="ARBA" id="ARBA00022679"/>
    </source>
</evidence>
<dbReference type="RefSeq" id="WP_098407331.1">
    <property type="nucleotide sequence ID" value="NZ_PDJE01000001.1"/>
</dbReference>
<dbReference type="FunFam" id="2.160.10.10:FF:000007">
    <property type="entry name" value="Serine acetyltransferase"/>
    <property type="match status" value="1"/>
</dbReference>
<evidence type="ECO:0000256" key="4">
    <source>
        <dbReference type="ARBA" id="ARBA00018522"/>
    </source>
</evidence>
<keyword evidence="8 10" id="KW-0012">Acyltransferase</keyword>
<keyword evidence="6 10" id="KW-0808">Transferase</keyword>
<dbReference type="EC" id="2.3.1.30" evidence="3 10"/>
<dbReference type="Pfam" id="PF00132">
    <property type="entry name" value="Hexapep"/>
    <property type="match status" value="1"/>
</dbReference>
<dbReference type="GO" id="GO:0006535">
    <property type="term" value="P:cysteine biosynthetic process from serine"/>
    <property type="evidence" value="ECO:0007669"/>
    <property type="project" value="InterPro"/>
</dbReference>
<accession>A0A2A9DWE9</accession>
<proteinExistence type="inferred from homology"/>
<comment type="similarity">
    <text evidence="2 10">Belongs to the transferase hexapeptide repeat family.</text>
</comment>
<evidence type="ECO:0000256" key="3">
    <source>
        <dbReference type="ARBA" id="ARBA00013266"/>
    </source>
</evidence>
<gene>
    <name evidence="11" type="ORF">ATJ78_1868</name>
</gene>
<dbReference type="GO" id="GO:0005737">
    <property type="term" value="C:cytoplasm"/>
    <property type="evidence" value="ECO:0007669"/>
    <property type="project" value="InterPro"/>
</dbReference>
<dbReference type="InterPro" id="IPR011004">
    <property type="entry name" value="Trimer_LpxA-like_sf"/>
</dbReference>
<name>A0A2A9DWE9_9MICO</name>
<sequence>MAFLSRIREDITAARVHDPAARGAFEIAVVYSGLHAIWWYRLNHRLWQNGFRLAARVGSQLARAATGIEIHPGARLGRRVFIDHGMGVVIGETAEVGDDVMLYHGVTLGGKGGGKGKRHPTLGDGVTVGAGAKVLGPVVIGGGCIIGANAVVTKDAPPRSIVVGVPATARPRVAGQHYGLAEPDYHI</sequence>
<dbReference type="Gene3D" id="2.160.10.10">
    <property type="entry name" value="Hexapeptide repeat proteins"/>
    <property type="match status" value="1"/>
</dbReference>
<reference evidence="11 12" key="1">
    <citation type="submission" date="2017-10" db="EMBL/GenBank/DDBJ databases">
        <title>Sequencing the genomes of 1000 actinobacteria strains.</title>
        <authorList>
            <person name="Klenk H.-P."/>
        </authorList>
    </citation>
    <scope>NUCLEOTIDE SEQUENCE [LARGE SCALE GENOMIC DNA]</scope>
    <source>
        <strain evidence="11 12">DSM 21798</strain>
    </source>
</reference>